<reference evidence="1" key="1">
    <citation type="submission" date="2020-03" db="EMBL/GenBank/DDBJ databases">
        <title>A mixture of massive structural variations and highly conserved coding sequences in Ustilaginoidea virens genome.</title>
        <authorList>
            <person name="Zhang K."/>
            <person name="Zhao Z."/>
            <person name="Zhang Z."/>
            <person name="Li Y."/>
            <person name="Hsiang T."/>
            <person name="Sun W."/>
        </authorList>
    </citation>
    <scope>NUCLEOTIDE SEQUENCE</scope>
    <source>
        <strain evidence="1">UV-8b</strain>
    </source>
</reference>
<gene>
    <name evidence="1" type="ORF">UV8b_07934</name>
</gene>
<dbReference type="Proteomes" id="UP000027002">
    <property type="component" value="Chromosome 7"/>
</dbReference>
<dbReference type="RefSeq" id="XP_043001366.1">
    <property type="nucleotide sequence ID" value="XM_043145431.1"/>
</dbReference>
<dbReference type="KEGG" id="uvi:66068711"/>
<protein>
    <submittedName>
        <fullName evidence="1">Uncharacterized protein</fullName>
    </submittedName>
</protein>
<proteinExistence type="predicted"/>
<accession>A0A8E5HYL7</accession>
<name>A0A8E5HYL7_USTVR</name>
<dbReference type="EMBL" id="CP072759">
    <property type="protein sequence ID" value="QUC23693.1"/>
    <property type="molecule type" value="Genomic_DNA"/>
</dbReference>
<organism evidence="1 2">
    <name type="scientific">Ustilaginoidea virens</name>
    <name type="common">Rice false smut fungus</name>
    <name type="synonym">Villosiclava virens</name>
    <dbReference type="NCBI Taxonomy" id="1159556"/>
    <lineage>
        <taxon>Eukaryota</taxon>
        <taxon>Fungi</taxon>
        <taxon>Dikarya</taxon>
        <taxon>Ascomycota</taxon>
        <taxon>Pezizomycotina</taxon>
        <taxon>Sordariomycetes</taxon>
        <taxon>Hypocreomycetidae</taxon>
        <taxon>Hypocreales</taxon>
        <taxon>Clavicipitaceae</taxon>
        <taxon>Ustilaginoidea</taxon>
    </lineage>
</organism>
<keyword evidence="2" id="KW-1185">Reference proteome</keyword>
<sequence length="123" mass="14120">MSVRETSCGNVDEDSTIESAIRESVRAMRARGATLDTLHEANNFFFEKGSIFEDEEYRIRTFILPRYQDQCERSSLLQGKAIRPTPTMRTLKEPLESPKPHCLTPLWVTKLTFSGPLQNQNKN</sequence>
<evidence type="ECO:0000313" key="2">
    <source>
        <dbReference type="Proteomes" id="UP000027002"/>
    </source>
</evidence>
<evidence type="ECO:0000313" key="1">
    <source>
        <dbReference type="EMBL" id="QUC23693.1"/>
    </source>
</evidence>
<dbReference type="AlphaFoldDB" id="A0A8E5HYL7"/>
<dbReference type="GeneID" id="66068711"/>